<dbReference type="Proteomes" id="UP000271624">
    <property type="component" value="Unassembled WGS sequence"/>
</dbReference>
<organism evidence="2 3">
    <name type="scientific">Dulcicalothrix desertica PCC 7102</name>
    <dbReference type="NCBI Taxonomy" id="232991"/>
    <lineage>
        <taxon>Bacteria</taxon>
        <taxon>Bacillati</taxon>
        <taxon>Cyanobacteriota</taxon>
        <taxon>Cyanophyceae</taxon>
        <taxon>Nostocales</taxon>
        <taxon>Calotrichaceae</taxon>
        <taxon>Dulcicalothrix</taxon>
    </lineage>
</organism>
<evidence type="ECO:0000313" key="2">
    <source>
        <dbReference type="EMBL" id="RUT02797.1"/>
    </source>
</evidence>
<sequence length="201" mass="23129">MDAVRLEESQIDEATITLYQAFDNDPMLRYITLENNLARADIIKCFCQAILRYTKSYNTIYTTSKDLKGVAIWIPPGQFPINFVRLLQAGLYKLPFKLGWSGFNRWVSLFTLDSYHKSDMSQPHWYLLILGVIPTYQGQGIGSSLLQPILKQADAEKLPCYLETFTTASVRFFQKHGFKVLKTDQLPGNALSFWTMKREPI</sequence>
<dbReference type="RefSeq" id="WP_127083979.1">
    <property type="nucleotide sequence ID" value="NZ_RSCL01000015.1"/>
</dbReference>
<reference evidence="2" key="2">
    <citation type="journal article" date="2019" name="Genome Biol. Evol.">
        <title>Day and night: Metabolic profiles and evolutionary relationships of six axenic non-marine cyanobacteria.</title>
        <authorList>
            <person name="Will S.E."/>
            <person name="Henke P."/>
            <person name="Boedeker C."/>
            <person name="Huang S."/>
            <person name="Brinkmann H."/>
            <person name="Rohde M."/>
            <person name="Jarek M."/>
            <person name="Friedl T."/>
            <person name="Seufert S."/>
            <person name="Schumacher M."/>
            <person name="Overmann J."/>
            <person name="Neumann-Schaal M."/>
            <person name="Petersen J."/>
        </authorList>
    </citation>
    <scope>NUCLEOTIDE SEQUENCE [LARGE SCALE GENOMIC DNA]</scope>
    <source>
        <strain evidence="2">PCC 7102</strain>
    </source>
</reference>
<feature type="domain" description="N-acetyltransferase" evidence="1">
    <location>
        <begin position="123"/>
        <end position="201"/>
    </location>
</feature>
<dbReference type="InterPro" id="IPR000182">
    <property type="entry name" value="GNAT_dom"/>
</dbReference>
<dbReference type="InterPro" id="IPR016181">
    <property type="entry name" value="Acyl_CoA_acyltransferase"/>
</dbReference>
<name>A0A3S1AKD8_9CYAN</name>
<evidence type="ECO:0000313" key="3">
    <source>
        <dbReference type="Proteomes" id="UP000271624"/>
    </source>
</evidence>
<gene>
    <name evidence="2" type="ORF">DSM106972_057170</name>
</gene>
<reference evidence="2" key="1">
    <citation type="submission" date="2018-12" db="EMBL/GenBank/DDBJ databases">
        <authorList>
            <person name="Will S."/>
            <person name="Neumann-Schaal M."/>
            <person name="Henke P."/>
        </authorList>
    </citation>
    <scope>NUCLEOTIDE SEQUENCE</scope>
    <source>
        <strain evidence="2">PCC 7102</strain>
    </source>
</reference>
<dbReference type="SUPFAM" id="SSF55729">
    <property type="entry name" value="Acyl-CoA N-acyltransferases (Nat)"/>
    <property type="match status" value="1"/>
</dbReference>
<dbReference type="GO" id="GO:0016747">
    <property type="term" value="F:acyltransferase activity, transferring groups other than amino-acyl groups"/>
    <property type="evidence" value="ECO:0007669"/>
    <property type="project" value="InterPro"/>
</dbReference>
<dbReference type="OrthoDB" id="7057833at2"/>
<dbReference type="EMBL" id="RSCL01000015">
    <property type="protein sequence ID" value="RUT02797.1"/>
    <property type="molecule type" value="Genomic_DNA"/>
</dbReference>
<dbReference type="InterPro" id="IPR052523">
    <property type="entry name" value="Trichothecene_AcTrans"/>
</dbReference>
<keyword evidence="3" id="KW-1185">Reference proteome</keyword>
<evidence type="ECO:0000259" key="1">
    <source>
        <dbReference type="PROSITE" id="PS51186"/>
    </source>
</evidence>
<dbReference type="CDD" id="cd04301">
    <property type="entry name" value="NAT_SF"/>
    <property type="match status" value="1"/>
</dbReference>
<keyword evidence="2" id="KW-0808">Transferase</keyword>
<dbReference type="PROSITE" id="PS51186">
    <property type="entry name" value="GNAT"/>
    <property type="match status" value="1"/>
</dbReference>
<dbReference type="Gene3D" id="3.40.630.30">
    <property type="match status" value="1"/>
</dbReference>
<dbReference type="PANTHER" id="PTHR42791:SF1">
    <property type="entry name" value="N-ACETYLTRANSFERASE DOMAIN-CONTAINING PROTEIN"/>
    <property type="match status" value="1"/>
</dbReference>
<accession>A0A3S1AKD8</accession>
<dbReference type="PANTHER" id="PTHR42791">
    <property type="entry name" value="GNAT FAMILY ACETYLTRANSFERASE"/>
    <property type="match status" value="1"/>
</dbReference>
<comment type="caution">
    <text evidence="2">The sequence shown here is derived from an EMBL/GenBank/DDBJ whole genome shotgun (WGS) entry which is preliminary data.</text>
</comment>
<dbReference type="Pfam" id="PF00583">
    <property type="entry name" value="Acetyltransf_1"/>
    <property type="match status" value="1"/>
</dbReference>
<protein>
    <submittedName>
        <fullName evidence="2">GCN5-like N-acetyltransferase</fullName>
    </submittedName>
</protein>
<dbReference type="AlphaFoldDB" id="A0A3S1AKD8"/>
<proteinExistence type="predicted"/>